<dbReference type="HOGENOM" id="CLU_430385_0_0_1"/>
<dbReference type="GO" id="GO:0004568">
    <property type="term" value="F:chitinase activity"/>
    <property type="evidence" value="ECO:0007669"/>
    <property type="project" value="TreeGrafter"/>
</dbReference>
<dbReference type="GO" id="GO:0005975">
    <property type="term" value="P:carbohydrate metabolic process"/>
    <property type="evidence" value="ECO:0007669"/>
    <property type="project" value="InterPro"/>
</dbReference>
<dbReference type="FunFam" id="3.10.50.10:FF:000001">
    <property type="entry name" value="Chitinase 3-like 1"/>
    <property type="match status" value="1"/>
</dbReference>
<feature type="region of interest" description="Disordered" evidence="2">
    <location>
        <begin position="443"/>
        <end position="525"/>
    </location>
</feature>
<reference evidence="4" key="1">
    <citation type="journal article" date="2012" name="Nature">
        <title>The oyster genome reveals stress adaptation and complexity of shell formation.</title>
        <authorList>
            <person name="Zhang G."/>
            <person name="Fang X."/>
            <person name="Guo X."/>
            <person name="Li L."/>
            <person name="Luo R."/>
            <person name="Xu F."/>
            <person name="Yang P."/>
            <person name="Zhang L."/>
            <person name="Wang X."/>
            <person name="Qi H."/>
            <person name="Xiong Z."/>
            <person name="Que H."/>
            <person name="Xie Y."/>
            <person name="Holland P.W."/>
            <person name="Paps J."/>
            <person name="Zhu Y."/>
            <person name="Wu F."/>
            <person name="Chen Y."/>
            <person name="Wang J."/>
            <person name="Peng C."/>
            <person name="Meng J."/>
            <person name="Yang L."/>
            <person name="Liu J."/>
            <person name="Wen B."/>
            <person name="Zhang N."/>
            <person name="Huang Z."/>
            <person name="Zhu Q."/>
            <person name="Feng Y."/>
            <person name="Mount A."/>
            <person name="Hedgecock D."/>
            <person name="Xu Z."/>
            <person name="Liu Y."/>
            <person name="Domazet-Loso T."/>
            <person name="Du Y."/>
            <person name="Sun X."/>
            <person name="Zhang S."/>
            <person name="Liu B."/>
            <person name="Cheng P."/>
            <person name="Jiang X."/>
            <person name="Li J."/>
            <person name="Fan D."/>
            <person name="Wang W."/>
            <person name="Fu W."/>
            <person name="Wang T."/>
            <person name="Wang B."/>
            <person name="Zhang J."/>
            <person name="Peng Z."/>
            <person name="Li Y."/>
            <person name="Li N."/>
            <person name="Wang J."/>
            <person name="Chen M."/>
            <person name="He Y."/>
            <person name="Tan F."/>
            <person name="Song X."/>
            <person name="Zheng Q."/>
            <person name="Huang R."/>
            <person name="Yang H."/>
            <person name="Du X."/>
            <person name="Chen L."/>
            <person name="Yang M."/>
            <person name="Gaffney P.M."/>
            <person name="Wang S."/>
            <person name="Luo L."/>
            <person name="She Z."/>
            <person name="Ming Y."/>
            <person name="Huang W."/>
            <person name="Zhang S."/>
            <person name="Huang B."/>
            <person name="Zhang Y."/>
            <person name="Qu T."/>
            <person name="Ni P."/>
            <person name="Miao G."/>
            <person name="Wang J."/>
            <person name="Wang Q."/>
            <person name="Steinberg C.E."/>
            <person name="Wang H."/>
            <person name="Li N."/>
            <person name="Qian L."/>
            <person name="Zhang G."/>
            <person name="Li Y."/>
            <person name="Yang H."/>
            <person name="Liu X."/>
            <person name="Wang J."/>
            <person name="Yin Y."/>
            <person name="Wang J."/>
        </authorList>
    </citation>
    <scope>NUCLEOTIDE SEQUENCE [LARGE SCALE GENOMIC DNA]</scope>
    <source>
        <strain evidence="4">05x7-T-G4-1.051#20</strain>
    </source>
</reference>
<feature type="compositionally biased region" description="Polar residues" evidence="2">
    <location>
        <begin position="508"/>
        <end position="525"/>
    </location>
</feature>
<sequence>MEQIGSLWVYSALLFAILTANYSSAQKQDYKRVCYYTNWSQYRTGLGKFKPQNVDPFVCTHIVYAFAKTSGNRIEAAEWNDESTEWSKGMYAKINDLKKKNPKLKTLLAIGGWTEGNAPISTMASTNESRDEFKLRTEFNREARETGREALLLAIAVPVGEERISSGYKIPEVDRYVDFINLMAYDFHGAWEAQTGHHSPLHRGKAERWYAAQLNVQWAAGYWRRNGASKEKLLIGIAMYGRGFKLQYPSINGIGAQALVGSNGNSMGPFTKSKGLLSFYEICDRLNGNGVEVWDEERRVPYMYDGSDWVGYENVRSVIEKTKWVMDHGYAGIMIWALDQDDFTGHFCKAGKYPLLSAINKTLNEHTPSTEILTGQRDILQATEDYGGITNRIVDSTSLSLTGLTLRHSQTPNAIIHTTTIATTSTTAASIKTTTNVATSTIISSTTSTTEPSTTTTEPSSTTTSEPPTTTTTTEPPTTTVEPSTTTGLPKATSFTELTTAAEDKENSTAPSTGNISTTDTMESESQNDMFCLSLVDLRGVVDHLPTEEQTVQIQQVKEQLSHKDLETLSPSVHGTSSHHDKEMLVCNVNGTQIHSRLETEKFQSGGTTPISRGFEMDYVLVMVKFCAKITSINPD</sequence>
<dbReference type="SUPFAM" id="SSF51445">
    <property type="entry name" value="(Trans)glycosidases"/>
    <property type="match status" value="1"/>
</dbReference>
<accession>K1PKV2</accession>
<feature type="compositionally biased region" description="Low complexity" evidence="2">
    <location>
        <begin position="443"/>
        <end position="487"/>
    </location>
</feature>
<protein>
    <submittedName>
        <fullName evidence="4">Acidic mammalian chitinase</fullName>
    </submittedName>
</protein>
<organism evidence="4">
    <name type="scientific">Magallana gigas</name>
    <name type="common">Pacific oyster</name>
    <name type="synonym">Crassostrea gigas</name>
    <dbReference type="NCBI Taxonomy" id="29159"/>
    <lineage>
        <taxon>Eukaryota</taxon>
        <taxon>Metazoa</taxon>
        <taxon>Spiralia</taxon>
        <taxon>Lophotrochozoa</taxon>
        <taxon>Mollusca</taxon>
        <taxon>Bivalvia</taxon>
        <taxon>Autobranchia</taxon>
        <taxon>Pteriomorphia</taxon>
        <taxon>Ostreida</taxon>
        <taxon>Ostreoidea</taxon>
        <taxon>Ostreidae</taxon>
        <taxon>Magallana</taxon>
    </lineage>
</organism>
<feature type="chain" id="PRO_5043410933" evidence="3">
    <location>
        <begin position="26"/>
        <end position="636"/>
    </location>
</feature>
<feature type="signal peptide" evidence="3">
    <location>
        <begin position="1"/>
        <end position="25"/>
    </location>
</feature>
<dbReference type="Gene3D" id="3.20.20.80">
    <property type="entry name" value="Glycosidases"/>
    <property type="match status" value="2"/>
</dbReference>
<dbReference type="InterPro" id="IPR011583">
    <property type="entry name" value="Chitinase_II/V-like_cat"/>
</dbReference>
<name>K1PKV2_MAGGI</name>
<dbReference type="SMART" id="SM00636">
    <property type="entry name" value="Glyco_18"/>
    <property type="match status" value="1"/>
</dbReference>
<dbReference type="PANTHER" id="PTHR11177">
    <property type="entry name" value="CHITINASE"/>
    <property type="match status" value="1"/>
</dbReference>
<dbReference type="GO" id="GO:0005576">
    <property type="term" value="C:extracellular region"/>
    <property type="evidence" value="ECO:0007669"/>
    <property type="project" value="TreeGrafter"/>
</dbReference>
<evidence type="ECO:0000256" key="3">
    <source>
        <dbReference type="SAM" id="SignalP"/>
    </source>
</evidence>
<dbReference type="InterPro" id="IPR017853">
    <property type="entry name" value="GH"/>
</dbReference>
<dbReference type="PANTHER" id="PTHR11177:SF317">
    <property type="entry name" value="CHITINASE 12-RELATED"/>
    <property type="match status" value="1"/>
</dbReference>
<dbReference type="InterPro" id="IPR029070">
    <property type="entry name" value="Chitinase_insertion_sf"/>
</dbReference>
<dbReference type="GO" id="GO:0006032">
    <property type="term" value="P:chitin catabolic process"/>
    <property type="evidence" value="ECO:0007669"/>
    <property type="project" value="TreeGrafter"/>
</dbReference>
<dbReference type="Gene3D" id="3.10.50.10">
    <property type="match status" value="1"/>
</dbReference>
<gene>
    <name evidence="4" type="ORF">CGI_10002421</name>
</gene>
<keyword evidence="3" id="KW-0732">Signal</keyword>
<dbReference type="InterPro" id="IPR050314">
    <property type="entry name" value="Glycosyl_Hydrlase_18"/>
</dbReference>
<dbReference type="AlphaFoldDB" id="K1PKV2"/>
<dbReference type="SUPFAM" id="SSF54556">
    <property type="entry name" value="Chitinase insertion domain"/>
    <property type="match status" value="1"/>
</dbReference>
<dbReference type="InterPro" id="IPR001223">
    <property type="entry name" value="Glyco_hydro18_cat"/>
</dbReference>
<dbReference type="GO" id="GO:0008061">
    <property type="term" value="F:chitin binding"/>
    <property type="evidence" value="ECO:0007669"/>
    <property type="project" value="InterPro"/>
</dbReference>
<dbReference type="PROSITE" id="PS51910">
    <property type="entry name" value="GH18_2"/>
    <property type="match status" value="1"/>
</dbReference>
<evidence type="ECO:0000313" key="4">
    <source>
        <dbReference type="EMBL" id="EKC22358.1"/>
    </source>
</evidence>
<evidence type="ECO:0000256" key="2">
    <source>
        <dbReference type="SAM" id="MobiDB-lite"/>
    </source>
</evidence>
<evidence type="ECO:0000256" key="1">
    <source>
        <dbReference type="ARBA" id="ARBA00023157"/>
    </source>
</evidence>
<proteinExistence type="predicted"/>
<keyword evidence="1" id="KW-1015">Disulfide bond</keyword>
<dbReference type="EMBL" id="JH817175">
    <property type="protein sequence ID" value="EKC22358.1"/>
    <property type="molecule type" value="Genomic_DNA"/>
</dbReference>
<dbReference type="InParanoid" id="K1PKV2"/>
<dbReference type="Pfam" id="PF00704">
    <property type="entry name" value="Glyco_hydro_18"/>
    <property type="match status" value="2"/>
</dbReference>